<dbReference type="AlphaFoldDB" id="A0A7J6TP37"/>
<feature type="non-terminal residue" evidence="2">
    <location>
        <position position="784"/>
    </location>
</feature>
<feature type="region of interest" description="Disordered" evidence="1">
    <location>
        <begin position="175"/>
        <end position="204"/>
    </location>
</feature>
<evidence type="ECO:0000256" key="1">
    <source>
        <dbReference type="SAM" id="MobiDB-lite"/>
    </source>
</evidence>
<gene>
    <name evidence="2" type="ORF">FOZ63_026953</name>
</gene>
<evidence type="ECO:0000313" key="3">
    <source>
        <dbReference type="Proteomes" id="UP000553632"/>
    </source>
</evidence>
<feature type="compositionally biased region" description="Polar residues" evidence="1">
    <location>
        <begin position="122"/>
        <end position="135"/>
    </location>
</feature>
<organism evidence="2 3">
    <name type="scientific">Perkinsus olseni</name>
    <name type="common">Perkinsus atlanticus</name>
    <dbReference type="NCBI Taxonomy" id="32597"/>
    <lineage>
        <taxon>Eukaryota</taxon>
        <taxon>Sar</taxon>
        <taxon>Alveolata</taxon>
        <taxon>Perkinsozoa</taxon>
        <taxon>Perkinsea</taxon>
        <taxon>Perkinsida</taxon>
        <taxon>Perkinsidae</taxon>
        <taxon>Perkinsus</taxon>
    </lineage>
</organism>
<name>A0A7J6TP37_PEROL</name>
<feature type="compositionally biased region" description="Basic residues" evidence="1">
    <location>
        <begin position="110"/>
        <end position="120"/>
    </location>
</feature>
<feature type="non-terminal residue" evidence="2">
    <location>
        <position position="1"/>
    </location>
</feature>
<protein>
    <submittedName>
        <fullName evidence="2">Uncharacterized protein</fullName>
    </submittedName>
</protein>
<dbReference type="Proteomes" id="UP000553632">
    <property type="component" value="Unassembled WGS sequence"/>
</dbReference>
<dbReference type="OMA" id="MPMDESE"/>
<evidence type="ECO:0000313" key="2">
    <source>
        <dbReference type="EMBL" id="KAF4746835.1"/>
    </source>
</evidence>
<reference evidence="2 3" key="1">
    <citation type="submission" date="2020-04" db="EMBL/GenBank/DDBJ databases">
        <title>Perkinsus olseni comparative genomics.</title>
        <authorList>
            <person name="Bogema D.R."/>
        </authorList>
    </citation>
    <scope>NUCLEOTIDE SEQUENCE [LARGE SCALE GENOMIC DNA]</scope>
    <source>
        <strain evidence="2 3">ATCC PRA-207</strain>
    </source>
</reference>
<proteinExistence type="predicted"/>
<comment type="caution">
    <text evidence="2">The sequence shown here is derived from an EMBL/GenBank/DDBJ whole genome shotgun (WGS) entry which is preliminary data.</text>
</comment>
<sequence>SSGGPLDSFRSRATARIQELEIQLGAMAEKHKEREDSLESIIRDLEAKVEGGTSLERAARKDGESSPVPRLALSSKTSASAVSPRRNRKDSASVLARSPRAPVSPPPKDRGKHVARKVHRASLSTEGSHSGGASSVRQKGAILLLEGDVAEECSQLVKAFAKPMEVIYLQYCNQSAGRSPHKHPRHSSDGQHSRRRDSKHQDSSPVIPLLNLLTLLRDAKIIPHITPRSVAEEFISSMEHPIRLPQTIELIAQCAFFGVDQQECKAWSQWGVLVPLPEHQQSRQLQSMLQHLMNLATLPRGAKGVSDKISMSIDEWNSAVRKSVRRYVRSVIETFDPSTGALHDGSLIPPGFALSSDGTSLYVADKSWSREGRTAKQARQQQASSRPVHTELLYNVNATGSSDASLDSSPRDRRSSAGSGAKRHSGRLRSGSLLNHAGGLAGPSLTPPEEAEKFLLGHDRAQKILREGWLNKSAHAIHKHFLQTQSGGVDASAGLRLPAFTKCLTGFLKLLPDEVDVGGLGRAVLASASVTPYTQAAIKEWPSASRLMVEHPDMLLDVAVQSLYQRDFKDLQALRSRLHHYSAGSLPQQTPEQIRRDLAELQGVVVRSGAVQVSIATEERHAPVETAAEDMDPAKPSTPPPEGPEVADAAAAGETHEELRPRAGSDAADGVRITDSPAPIESPPAEDQPASLAPDQSELQEPSAVESAEDGDETEVHSPDSLNQRQRGGEDRPGLSEPADAVEEPSAAGGEVADESAGGNEETADLAVENDNDNGGVVAENPSP</sequence>
<feature type="compositionally biased region" description="Acidic residues" evidence="1">
    <location>
        <begin position="762"/>
        <end position="772"/>
    </location>
</feature>
<keyword evidence="3" id="KW-1185">Reference proteome</keyword>
<feature type="region of interest" description="Disordered" evidence="1">
    <location>
        <begin position="46"/>
        <end position="135"/>
    </location>
</feature>
<feature type="region of interest" description="Disordered" evidence="1">
    <location>
        <begin position="616"/>
        <end position="784"/>
    </location>
</feature>
<feature type="compositionally biased region" description="Basic and acidic residues" evidence="1">
    <location>
        <begin position="654"/>
        <end position="663"/>
    </location>
</feature>
<feature type="region of interest" description="Disordered" evidence="1">
    <location>
        <begin position="399"/>
        <end position="446"/>
    </location>
</feature>
<accession>A0A7J6TP37</accession>
<dbReference type="EMBL" id="JABANO010009441">
    <property type="protein sequence ID" value="KAF4746835.1"/>
    <property type="molecule type" value="Genomic_DNA"/>
</dbReference>